<keyword evidence="3" id="KW-1185">Reference proteome</keyword>
<keyword evidence="1" id="KW-0472">Membrane</keyword>
<evidence type="ECO:0008006" key="4">
    <source>
        <dbReference type="Google" id="ProtNLM"/>
    </source>
</evidence>
<evidence type="ECO:0000256" key="1">
    <source>
        <dbReference type="SAM" id="Phobius"/>
    </source>
</evidence>
<keyword evidence="1" id="KW-1133">Transmembrane helix</keyword>
<gene>
    <name evidence="2" type="ORF">GCM10010170_011040</name>
</gene>
<sequence>MWHGFCIIEGVTDEAESAEETQLKIVQWHIMRASGQRAGLWARTTAVLGAGTLVVAGAALMLAAGNATAAATRFAALASMASVLMSAVWATNVIAPIRNWSKTVEAESPPPLLFSLSDTVQHVGSYAGFQELVAAQTIDRQLQAATSELWRIGLLNQRRVRGLR</sequence>
<dbReference type="Proteomes" id="UP001501444">
    <property type="component" value="Unassembled WGS sequence"/>
</dbReference>
<evidence type="ECO:0000313" key="3">
    <source>
        <dbReference type="Proteomes" id="UP001501444"/>
    </source>
</evidence>
<reference evidence="2 3" key="1">
    <citation type="journal article" date="2019" name="Int. J. Syst. Evol. Microbiol.">
        <title>The Global Catalogue of Microorganisms (GCM) 10K type strain sequencing project: providing services to taxonomists for standard genome sequencing and annotation.</title>
        <authorList>
            <consortium name="The Broad Institute Genomics Platform"/>
            <consortium name="The Broad Institute Genome Sequencing Center for Infectious Disease"/>
            <person name="Wu L."/>
            <person name="Ma J."/>
        </authorList>
    </citation>
    <scope>NUCLEOTIDE SEQUENCE [LARGE SCALE GENOMIC DNA]</scope>
    <source>
        <strain evidence="2 3">JCM 3272</strain>
    </source>
</reference>
<comment type="caution">
    <text evidence="2">The sequence shown here is derived from an EMBL/GenBank/DDBJ whole genome shotgun (WGS) entry which is preliminary data.</text>
</comment>
<proteinExistence type="predicted"/>
<protein>
    <recommendedName>
        <fullName evidence="4">SMODS and SLOG-associating 2TM effector domain-containing protein</fullName>
    </recommendedName>
</protein>
<keyword evidence="1" id="KW-0812">Transmembrane</keyword>
<accession>A0ABN3FKB8</accession>
<organism evidence="2 3">
    <name type="scientific">Dactylosporangium salmoneum</name>
    <dbReference type="NCBI Taxonomy" id="53361"/>
    <lineage>
        <taxon>Bacteria</taxon>
        <taxon>Bacillati</taxon>
        <taxon>Actinomycetota</taxon>
        <taxon>Actinomycetes</taxon>
        <taxon>Micromonosporales</taxon>
        <taxon>Micromonosporaceae</taxon>
        <taxon>Dactylosporangium</taxon>
    </lineage>
</organism>
<evidence type="ECO:0000313" key="2">
    <source>
        <dbReference type="EMBL" id="GAA2332197.1"/>
    </source>
</evidence>
<name>A0ABN3FKB8_9ACTN</name>
<feature type="transmembrane region" description="Helical" evidence="1">
    <location>
        <begin position="74"/>
        <end position="95"/>
    </location>
</feature>
<dbReference type="EMBL" id="BAAARV010000007">
    <property type="protein sequence ID" value="GAA2332197.1"/>
    <property type="molecule type" value="Genomic_DNA"/>
</dbReference>
<feature type="transmembrane region" description="Helical" evidence="1">
    <location>
        <begin position="40"/>
        <end position="62"/>
    </location>
</feature>